<keyword evidence="2" id="KW-0687">Ribonucleoprotein</keyword>
<dbReference type="GO" id="GO:0005840">
    <property type="term" value="C:ribosome"/>
    <property type="evidence" value="ECO:0007669"/>
    <property type="project" value="UniProtKB-KW"/>
</dbReference>
<accession>A0A9D1SDY5</accession>
<dbReference type="GO" id="GO:1990904">
    <property type="term" value="C:ribonucleoprotein complex"/>
    <property type="evidence" value="ECO:0007669"/>
    <property type="project" value="UniProtKB-KW"/>
</dbReference>
<dbReference type="CDD" id="cd06088">
    <property type="entry name" value="KOW_RPL14"/>
    <property type="match status" value="1"/>
</dbReference>
<evidence type="ECO:0000313" key="3">
    <source>
        <dbReference type="EMBL" id="HIU56600.1"/>
    </source>
</evidence>
<reference evidence="3" key="2">
    <citation type="journal article" date="2021" name="PeerJ">
        <title>Extensive microbial diversity within the chicken gut microbiome revealed by metagenomics and culture.</title>
        <authorList>
            <person name="Gilroy R."/>
            <person name="Ravi A."/>
            <person name="Getino M."/>
            <person name="Pursley I."/>
            <person name="Horton D.L."/>
            <person name="Alikhan N.F."/>
            <person name="Baker D."/>
            <person name="Gharbi K."/>
            <person name="Hall N."/>
            <person name="Watson M."/>
            <person name="Adriaenssens E.M."/>
            <person name="Foster-Nyarko E."/>
            <person name="Jarju S."/>
            <person name="Secka A."/>
            <person name="Antonio M."/>
            <person name="Oren A."/>
            <person name="Chaudhuri R.R."/>
            <person name="La Ragione R."/>
            <person name="Hildebrand F."/>
            <person name="Pallen M.J."/>
        </authorList>
    </citation>
    <scope>NUCLEOTIDE SEQUENCE</scope>
    <source>
        <strain evidence="3">USAMLcec3-3695</strain>
    </source>
</reference>
<dbReference type="Proteomes" id="UP000824109">
    <property type="component" value="Unassembled WGS sequence"/>
</dbReference>
<keyword evidence="1" id="KW-0689">Ribosomal protein</keyword>
<dbReference type="InterPro" id="IPR041985">
    <property type="entry name" value="Ribosomal_eL14_KOW"/>
</dbReference>
<gene>
    <name evidence="3" type="ORF">IAA61_02150</name>
</gene>
<evidence type="ECO:0000256" key="2">
    <source>
        <dbReference type="ARBA" id="ARBA00023274"/>
    </source>
</evidence>
<name>A0A9D1SDY5_9FIRM</name>
<dbReference type="SUPFAM" id="SSF50104">
    <property type="entry name" value="Translation proteins SH3-like domain"/>
    <property type="match status" value="1"/>
</dbReference>
<evidence type="ECO:0000256" key="1">
    <source>
        <dbReference type="ARBA" id="ARBA00022980"/>
    </source>
</evidence>
<dbReference type="InterPro" id="IPR008991">
    <property type="entry name" value="Translation_prot_SH3-like_sf"/>
</dbReference>
<reference evidence="3" key="1">
    <citation type="submission" date="2020-10" db="EMBL/GenBank/DDBJ databases">
        <authorList>
            <person name="Gilroy R."/>
        </authorList>
    </citation>
    <scope>NUCLEOTIDE SEQUENCE</scope>
    <source>
        <strain evidence="3">USAMLcec3-3695</strain>
    </source>
</reference>
<comment type="caution">
    <text evidence="3">The sequence shown here is derived from an EMBL/GenBank/DDBJ whole genome shotgun (WGS) entry which is preliminary data.</text>
</comment>
<protein>
    <submittedName>
        <fullName evidence="3">KOW domain-containing RNA-binding protein</fullName>
    </submittedName>
</protein>
<dbReference type="EMBL" id="DVNB01000024">
    <property type="protein sequence ID" value="HIU56600.1"/>
    <property type="molecule type" value="Genomic_DNA"/>
</dbReference>
<organism evidence="3 4">
    <name type="scientific">Candidatus Ornithomonoglobus merdipullorum</name>
    <dbReference type="NCBI Taxonomy" id="2840895"/>
    <lineage>
        <taxon>Bacteria</taxon>
        <taxon>Bacillati</taxon>
        <taxon>Bacillota</taxon>
        <taxon>Clostridia</taxon>
        <taxon>Candidatus Ornithomonoglobus</taxon>
    </lineage>
</organism>
<sequence length="85" mass="9657">MEYCVGQLVRSKAGRDKGSDFIVLKVENDYVYVADGSVRRLENPKKKKLKHVQPSGKIAHEIADLLESGTLENYIIRNILKRLNS</sequence>
<dbReference type="AlphaFoldDB" id="A0A9D1SDY5"/>
<evidence type="ECO:0000313" key="4">
    <source>
        <dbReference type="Proteomes" id="UP000824109"/>
    </source>
</evidence>
<proteinExistence type="predicted"/>